<proteinExistence type="predicted"/>
<dbReference type="Proteomes" id="UP001596512">
    <property type="component" value="Unassembled WGS sequence"/>
</dbReference>
<dbReference type="EMBL" id="JBHTEY010000004">
    <property type="protein sequence ID" value="MFC7615327.1"/>
    <property type="molecule type" value="Genomic_DNA"/>
</dbReference>
<keyword evidence="2" id="KW-1185">Reference proteome</keyword>
<name>A0ABW2TNF4_9PSEU</name>
<evidence type="ECO:0000313" key="1">
    <source>
        <dbReference type="EMBL" id="MFC7615327.1"/>
    </source>
</evidence>
<gene>
    <name evidence="1" type="ORF">ACFQV2_19315</name>
</gene>
<comment type="caution">
    <text evidence="1">The sequence shown here is derived from an EMBL/GenBank/DDBJ whole genome shotgun (WGS) entry which is preliminary data.</text>
</comment>
<organism evidence="1 2">
    <name type="scientific">Actinokineospora soli</name>
    <dbReference type="NCBI Taxonomy" id="1048753"/>
    <lineage>
        <taxon>Bacteria</taxon>
        <taxon>Bacillati</taxon>
        <taxon>Actinomycetota</taxon>
        <taxon>Actinomycetes</taxon>
        <taxon>Pseudonocardiales</taxon>
        <taxon>Pseudonocardiaceae</taxon>
        <taxon>Actinokineospora</taxon>
    </lineage>
</organism>
<accession>A0ABW2TNF4</accession>
<sequence>MPRSRCPVSTSSACSARAISRASRTAVRARSVKWGSSSSPIWLSTVCRTAATRFADCSSARWQIADTGIPEARTASASSSGRYTLIFGMIRL</sequence>
<protein>
    <submittedName>
        <fullName evidence="1">Uncharacterized protein</fullName>
    </submittedName>
</protein>
<evidence type="ECO:0000313" key="2">
    <source>
        <dbReference type="Proteomes" id="UP001596512"/>
    </source>
</evidence>
<reference evidence="2" key="1">
    <citation type="journal article" date="2019" name="Int. J. Syst. Evol. Microbiol.">
        <title>The Global Catalogue of Microorganisms (GCM) 10K type strain sequencing project: providing services to taxonomists for standard genome sequencing and annotation.</title>
        <authorList>
            <consortium name="The Broad Institute Genomics Platform"/>
            <consortium name="The Broad Institute Genome Sequencing Center for Infectious Disease"/>
            <person name="Wu L."/>
            <person name="Ma J."/>
        </authorList>
    </citation>
    <scope>NUCLEOTIDE SEQUENCE [LARGE SCALE GENOMIC DNA]</scope>
    <source>
        <strain evidence="2">JCM 17695</strain>
    </source>
</reference>